<dbReference type="WBParaSite" id="HNAJ_0000405201-mRNA-1">
    <property type="protein sequence ID" value="HNAJ_0000405201-mRNA-1"/>
    <property type="gene ID" value="HNAJ_0000405201"/>
</dbReference>
<name>A0A0R3TAG3_RODNA</name>
<sequence>MSAPPPPPPPPPPSASLPPPVLGGVGGGPPAFLADIRKGSQLKKVPDSLKNDRSAALVSGGATKSAGGGGSSSAVGGGGRPMGGGGSAVPSNADIKARLNAMFGGAATPAPAPRVRTYPPMSVLLQNYYYYFKWQAL</sequence>
<reference evidence="3 4" key="2">
    <citation type="submission" date="2018-11" db="EMBL/GenBank/DDBJ databases">
        <authorList>
            <consortium name="Pathogen Informatics"/>
        </authorList>
    </citation>
    <scope>NUCLEOTIDE SEQUENCE [LARGE SCALE GENOMIC DNA]</scope>
</reference>
<protein>
    <submittedName>
        <fullName evidence="5">WH2 domain-containing protein</fullName>
    </submittedName>
</protein>
<feature type="compositionally biased region" description="Basic and acidic residues" evidence="1">
    <location>
        <begin position="44"/>
        <end position="53"/>
    </location>
</feature>
<dbReference type="PROSITE" id="PS51082">
    <property type="entry name" value="WH2"/>
    <property type="match status" value="1"/>
</dbReference>
<proteinExistence type="predicted"/>
<dbReference type="Pfam" id="PF02205">
    <property type="entry name" value="WH2"/>
    <property type="match status" value="1"/>
</dbReference>
<dbReference type="GO" id="GO:0003779">
    <property type="term" value="F:actin binding"/>
    <property type="evidence" value="ECO:0007669"/>
    <property type="project" value="InterPro"/>
</dbReference>
<dbReference type="AlphaFoldDB" id="A0A0R3TAG3"/>
<dbReference type="STRING" id="102285.A0A0R3TAG3"/>
<feature type="compositionally biased region" description="Gly residues" evidence="1">
    <location>
        <begin position="66"/>
        <end position="87"/>
    </location>
</feature>
<dbReference type="InterPro" id="IPR003124">
    <property type="entry name" value="WH2_dom"/>
</dbReference>
<evidence type="ECO:0000259" key="2">
    <source>
        <dbReference type="PROSITE" id="PS51082"/>
    </source>
</evidence>
<evidence type="ECO:0000256" key="1">
    <source>
        <dbReference type="SAM" id="MobiDB-lite"/>
    </source>
</evidence>
<reference evidence="5" key="1">
    <citation type="submission" date="2017-02" db="UniProtKB">
        <authorList>
            <consortium name="WormBaseParasite"/>
        </authorList>
    </citation>
    <scope>IDENTIFICATION</scope>
</reference>
<keyword evidence="4" id="KW-1185">Reference proteome</keyword>
<evidence type="ECO:0000313" key="3">
    <source>
        <dbReference type="EMBL" id="VDN99909.1"/>
    </source>
</evidence>
<feature type="compositionally biased region" description="Pro residues" evidence="1">
    <location>
        <begin position="1"/>
        <end position="21"/>
    </location>
</feature>
<feature type="domain" description="WH2" evidence="2">
    <location>
        <begin position="28"/>
        <end position="45"/>
    </location>
</feature>
<gene>
    <name evidence="3" type="ORF">HNAJ_LOCUS4050</name>
</gene>
<evidence type="ECO:0000313" key="4">
    <source>
        <dbReference type="Proteomes" id="UP000278807"/>
    </source>
</evidence>
<dbReference type="EMBL" id="UZAE01002625">
    <property type="protein sequence ID" value="VDN99909.1"/>
    <property type="molecule type" value="Genomic_DNA"/>
</dbReference>
<accession>A0A0R3TAG3</accession>
<evidence type="ECO:0000313" key="5">
    <source>
        <dbReference type="WBParaSite" id="HNAJ_0000405201-mRNA-1"/>
    </source>
</evidence>
<feature type="region of interest" description="Disordered" evidence="1">
    <location>
        <begin position="1"/>
        <end position="91"/>
    </location>
</feature>
<dbReference type="Proteomes" id="UP000278807">
    <property type="component" value="Unassembled WGS sequence"/>
</dbReference>
<organism evidence="5">
    <name type="scientific">Rodentolepis nana</name>
    <name type="common">Dwarf tapeworm</name>
    <name type="synonym">Hymenolepis nana</name>
    <dbReference type="NCBI Taxonomy" id="102285"/>
    <lineage>
        <taxon>Eukaryota</taxon>
        <taxon>Metazoa</taxon>
        <taxon>Spiralia</taxon>
        <taxon>Lophotrochozoa</taxon>
        <taxon>Platyhelminthes</taxon>
        <taxon>Cestoda</taxon>
        <taxon>Eucestoda</taxon>
        <taxon>Cyclophyllidea</taxon>
        <taxon>Hymenolepididae</taxon>
        <taxon>Rodentolepis</taxon>
    </lineage>
</organism>